<organism evidence="2 3">
    <name type="scientific">Tritrichomonas musculus</name>
    <dbReference type="NCBI Taxonomy" id="1915356"/>
    <lineage>
        <taxon>Eukaryota</taxon>
        <taxon>Metamonada</taxon>
        <taxon>Parabasalia</taxon>
        <taxon>Tritrichomonadida</taxon>
        <taxon>Tritrichomonadidae</taxon>
        <taxon>Tritrichomonas</taxon>
    </lineage>
</organism>
<evidence type="ECO:0000313" key="3">
    <source>
        <dbReference type="Proteomes" id="UP001470230"/>
    </source>
</evidence>
<sequence length="456" mass="52996">MIPHPIECECLFQYFFIVDISSSIRTVKTRYPEDATFSEEISNQIIHLTQSLNPFDLPDEVNKLSKLTYIDLIDLPNKNNNETETYFAYLFNSSSKAPVKILISKYYHPKLLEGILENDVCNNDSSLFHKISKISFIMKDKYTVSIDLPDEDIPEKYSHFLKYDLSQVSEINYSRRIFLAHFPPYYMYQIIYYLFSSYKIIVCSSSIPRISSIVFAINSFLYPLQKNTFLVKTIPILNRNDKEKIKIDGPCIIGVHDSILNEVLPLLSPESKYIVFNTDIPYITSQPKTIIKELELECQTGDNSQEQLTRNALQKERSITSLFHNAHKDTITYVYQFEHVFPAFHIQSRISDFIISLIKCFYEIPPEKYLKEDIISGLDNAVKDPRYAKLFKEGSLSKALLDQLKNPSKYEDTVKLYFPKESGTPMITVPQLRNDFIELYNFRPSSPTLRAPTIKK</sequence>
<dbReference type="Pfam" id="PF02141">
    <property type="entry name" value="DENN"/>
    <property type="match status" value="1"/>
</dbReference>
<feature type="domain" description="UDENN" evidence="1">
    <location>
        <begin position="30"/>
        <end position="414"/>
    </location>
</feature>
<dbReference type="EMBL" id="JAPFFF010000018">
    <property type="protein sequence ID" value="KAK8860904.1"/>
    <property type="molecule type" value="Genomic_DNA"/>
</dbReference>
<dbReference type="InterPro" id="IPR037516">
    <property type="entry name" value="Tripartite_DENN"/>
</dbReference>
<dbReference type="PROSITE" id="PS50211">
    <property type="entry name" value="DENN"/>
    <property type="match status" value="1"/>
</dbReference>
<comment type="caution">
    <text evidence="2">The sequence shown here is derived from an EMBL/GenBank/DDBJ whole genome shotgun (WGS) entry which is preliminary data.</text>
</comment>
<dbReference type="Gene3D" id="3.40.50.11500">
    <property type="match status" value="1"/>
</dbReference>
<accession>A0ABR2ICV8</accession>
<evidence type="ECO:0000313" key="2">
    <source>
        <dbReference type="EMBL" id="KAK8860904.1"/>
    </source>
</evidence>
<name>A0ABR2ICV8_9EUKA</name>
<reference evidence="2 3" key="1">
    <citation type="submission" date="2024-04" db="EMBL/GenBank/DDBJ databases">
        <title>Tritrichomonas musculus Genome.</title>
        <authorList>
            <person name="Alves-Ferreira E."/>
            <person name="Grigg M."/>
            <person name="Lorenzi H."/>
            <person name="Galac M."/>
        </authorList>
    </citation>
    <scope>NUCLEOTIDE SEQUENCE [LARGE SCALE GENOMIC DNA]</scope>
    <source>
        <strain evidence="2 3">EAF2021</strain>
    </source>
</reference>
<dbReference type="InterPro" id="IPR001194">
    <property type="entry name" value="cDENN_dom"/>
</dbReference>
<gene>
    <name evidence="2" type="ORF">M9Y10_012596</name>
</gene>
<protein>
    <recommendedName>
        <fullName evidence="1">UDENN domain-containing protein</fullName>
    </recommendedName>
</protein>
<dbReference type="InterPro" id="IPR043153">
    <property type="entry name" value="DENN_C"/>
</dbReference>
<keyword evidence="3" id="KW-1185">Reference proteome</keyword>
<evidence type="ECO:0000259" key="1">
    <source>
        <dbReference type="PROSITE" id="PS50211"/>
    </source>
</evidence>
<dbReference type="Proteomes" id="UP001470230">
    <property type="component" value="Unassembled WGS sequence"/>
</dbReference>
<proteinExistence type="predicted"/>